<protein>
    <submittedName>
        <fullName evidence="2">Uncharacterized protein</fullName>
    </submittedName>
</protein>
<feature type="transmembrane region" description="Helical" evidence="1">
    <location>
        <begin position="6"/>
        <end position="22"/>
    </location>
</feature>
<feature type="transmembrane region" description="Helical" evidence="1">
    <location>
        <begin position="29"/>
        <end position="47"/>
    </location>
</feature>
<dbReference type="EMBL" id="SOML01000012">
    <property type="protein sequence ID" value="TFD93756.1"/>
    <property type="molecule type" value="Genomic_DNA"/>
</dbReference>
<keyword evidence="1" id="KW-0812">Transmembrane</keyword>
<feature type="transmembrane region" description="Helical" evidence="1">
    <location>
        <begin position="167"/>
        <end position="190"/>
    </location>
</feature>
<evidence type="ECO:0000256" key="1">
    <source>
        <dbReference type="SAM" id="Phobius"/>
    </source>
</evidence>
<feature type="transmembrane region" description="Helical" evidence="1">
    <location>
        <begin position="102"/>
        <end position="122"/>
    </location>
</feature>
<reference evidence="2 3" key="1">
    <citation type="submission" date="2019-03" db="EMBL/GenBank/DDBJ databases">
        <title>San Antonio Military Medical Center submission to MRSN (WRAIR), pending publication.</title>
        <authorList>
            <person name="Blyth D.M."/>
            <person name="Mccarthy S.L."/>
            <person name="Schall S.E."/>
            <person name="Stam J.A."/>
            <person name="Ong A.C."/>
            <person name="Mcgann P.T."/>
        </authorList>
    </citation>
    <scope>NUCLEOTIDE SEQUENCE [LARGE SCALE GENOMIC DNA]</scope>
    <source>
        <strain evidence="2 3">MRSN571793</strain>
    </source>
</reference>
<keyword evidence="1" id="KW-0472">Membrane</keyword>
<accession>A0A4Y8KVN3</accession>
<feature type="transmembrane region" description="Helical" evidence="1">
    <location>
        <begin position="134"/>
        <end position="155"/>
    </location>
</feature>
<dbReference type="OrthoDB" id="1047589at2"/>
<dbReference type="Proteomes" id="UP000297861">
    <property type="component" value="Unassembled WGS sequence"/>
</dbReference>
<sequence length="232" mass="26534">MELIIQILMLFIVVNCILKLSFWKWWQSALFGLVCAVFIVWMNKYAIMQSKTQLNDYLMNRDALQDAAVLVTVESAICFAFCFAALRNLFGKKIKKWLLPLYWYPSLLLFPVLFYILTQTIFSMSGTDFDTLAYTIAAITLGLLPAAAYGVKYMFPEKELRLEVHFLVSLFVAILGLLTTVNGNVTYAAAEEPVNFKALGLSLGLFIILFLIGYGWSKIRWIIMQKKQAKFK</sequence>
<name>A0A4Y8KVN3_9BACT</name>
<keyword evidence="1" id="KW-1133">Transmembrane helix</keyword>
<evidence type="ECO:0000313" key="2">
    <source>
        <dbReference type="EMBL" id="TFD93756.1"/>
    </source>
</evidence>
<dbReference type="RefSeq" id="WP_026626687.1">
    <property type="nucleotide sequence ID" value="NZ_JAWZLG010000062.1"/>
</dbReference>
<dbReference type="STRING" id="1121485.GCA_000426485_02833"/>
<organism evidence="2 3">
    <name type="scientific">Dysgonomonas capnocytophagoides</name>
    <dbReference type="NCBI Taxonomy" id="45254"/>
    <lineage>
        <taxon>Bacteria</taxon>
        <taxon>Pseudomonadati</taxon>
        <taxon>Bacteroidota</taxon>
        <taxon>Bacteroidia</taxon>
        <taxon>Bacteroidales</taxon>
        <taxon>Dysgonomonadaceae</taxon>
        <taxon>Dysgonomonas</taxon>
    </lineage>
</organism>
<gene>
    <name evidence="2" type="ORF">E2605_16510</name>
</gene>
<comment type="caution">
    <text evidence="2">The sequence shown here is derived from an EMBL/GenBank/DDBJ whole genome shotgun (WGS) entry which is preliminary data.</text>
</comment>
<dbReference type="AlphaFoldDB" id="A0A4Y8KVN3"/>
<keyword evidence="3" id="KW-1185">Reference proteome</keyword>
<feature type="transmembrane region" description="Helical" evidence="1">
    <location>
        <begin position="67"/>
        <end position="90"/>
    </location>
</feature>
<evidence type="ECO:0000313" key="3">
    <source>
        <dbReference type="Proteomes" id="UP000297861"/>
    </source>
</evidence>
<feature type="transmembrane region" description="Helical" evidence="1">
    <location>
        <begin position="196"/>
        <end position="217"/>
    </location>
</feature>
<proteinExistence type="predicted"/>